<evidence type="ECO:0000259" key="1">
    <source>
        <dbReference type="SMART" id="SM00871"/>
    </source>
</evidence>
<sequence length="158" mass="17268">MTEHAPALVTVDPRHAAVVSGLGLPAEEVRSFFDSAFRTLHRQLESQHLTPAGPAFAWFLGPPGDTTDVQVGHEIDLSFVPTAPVDTLQLPGGQAAQLVHEGSYDDLGRSWQRLVDWVRSQGLDSGGGLLEEYLTEPGPDVDPDTVRTRLSWFVTRQE</sequence>
<dbReference type="InterPro" id="IPR029442">
    <property type="entry name" value="GyrI-like"/>
</dbReference>
<reference evidence="2 3" key="1">
    <citation type="submission" date="2015-12" db="EMBL/GenBank/DDBJ databases">
        <title>Serinicoccus chungangenesis strain CD08_5 genome sequencing and assembly.</title>
        <authorList>
            <person name="Chander A.M."/>
            <person name="Kaur G."/>
            <person name="Nair G.R."/>
            <person name="Dhawan D.K."/>
            <person name="Kochhar R.K."/>
            <person name="Mayilraj S."/>
            <person name="Bhadada S.K."/>
        </authorList>
    </citation>
    <scope>NUCLEOTIDE SEQUENCE [LARGE SCALE GENOMIC DNA]</scope>
    <source>
        <strain evidence="2 3">CD08_5</strain>
    </source>
</reference>
<dbReference type="SMART" id="SM00871">
    <property type="entry name" value="AraC_E_bind"/>
    <property type="match status" value="1"/>
</dbReference>
<name>A0A0W8I8S0_9MICO</name>
<dbReference type="AlphaFoldDB" id="A0A0W8I8S0"/>
<gene>
    <name evidence="2" type="ORF">AVL62_05840</name>
</gene>
<accession>A0A0W8I8S0</accession>
<evidence type="ECO:0000313" key="2">
    <source>
        <dbReference type="EMBL" id="KUG55806.1"/>
    </source>
</evidence>
<dbReference type="InterPro" id="IPR010499">
    <property type="entry name" value="AraC_E-bd"/>
</dbReference>
<organism evidence="2 3">
    <name type="scientific">Serinicoccus chungangensis</name>
    <dbReference type="NCBI Taxonomy" id="767452"/>
    <lineage>
        <taxon>Bacteria</taxon>
        <taxon>Bacillati</taxon>
        <taxon>Actinomycetota</taxon>
        <taxon>Actinomycetes</taxon>
        <taxon>Micrococcales</taxon>
        <taxon>Ornithinimicrobiaceae</taxon>
        <taxon>Serinicoccus</taxon>
    </lineage>
</organism>
<keyword evidence="3" id="KW-1185">Reference proteome</keyword>
<dbReference type="Pfam" id="PF06445">
    <property type="entry name" value="GyrI-like"/>
    <property type="match status" value="1"/>
</dbReference>
<dbReference type="RefSeq" id="WP_058890915.1">
    <property type="nucleotide sequence ID" value="NZ_LQBL01000022.1"/>
</dbReference>
<dbReference type="STRING" id="767452.AVL62_05840"/>
<dbReference type="Proteomes" id="UP000054837">
    <property type="component" value="Unassembled WGS sequence"/>
</dbReference>
<evidence type="ECO:0000313" key="3">
    <source>
        <dbReference type="Proteomes" id="UP000054837"/>
    </source>
</evidence>
<proteinExistence type="predicted"/>
<comment type="caution">
    <text evidence="2">The sequence shown here is derived from an EMBL/GenBank/DDBJ whole genome shotgun (WGS) entry which is preliminary data.</text>
</comment>
<dbReference type="InterPro" id="IPR011256">
    <property type="entry name" value="Reg_factor_effector_dom_sf"/>
</dbReference>
<protein>
    <recommendedName>
        <fullName evidence="1">AraC effector-binding domain-containing protein</fullName>
    </recommendedName>
</protein>
<dbReference type="SUPFAM" id="SSF55136">
    <property type="entry name" value="Probable bacterial effector-binding domain"/>
    <property type="match status" value="1"/>
</dbReference>
<dbReference type="Gene3D" id="3.20.80.10">
    <property type="entry name" value="Regulatory factor, effector binding domain"/>
    <property type="match status" value="1"/>
</dbReference>
<feature type="domain" description="AraC effector-binding" evidence="1">
    <location>
        <begin position="4"/>
        <end position="155"/>
    </location>
</feature>
<dbReference type="EMBL" id="LQBL01000022">
    <property type="protein sequence ID" value="KUG55806.1"/>
    <property type="molecule type" value="Genomic_DNA"/>
</dbReference>
<dbReference type="OrthoDB" id="795001at2"/>